<dbReference type="AlphaFoldDB" id="A2DZT0"/>
<reference evidence="2" key="2">
    <citation type="journal article" date="2007" name="Science">
        <title>Draft genome sequence of the sexually transmitted pathogen Trichomonas vaginalis.</title>
        <authorList>
            <person name="Carlton J.M."/>
            <person name="Hirt R.P."/>
            <person name="Silva J.C."/>
            <person name="Delcher A.L."/>
            <person name="Schatz M."/>
            <person name="Zhao Q."/>
            <person name="Wortman J.R."/>
            <person name="Bidwell S.L."/>
            <person name="Alsmark U.C.M."/>
            <person name="Besteiro S."/>
            <person name="Sicheritz-Ponten T."/>
            <person name="Noel C.J."/>
            <person name="Dacks J.B."/>
            <person name="Foster P.G."/>
            <person name="Simillion C."/>
            <person name="Van de Peer Y."/>
            <person name="Miranda-Saavedra D."/>
            <person name="Barton G.J."/>
            <person name="Westrop G.D."/>
            <person name="Mueller S."/>
            <person name="Dessi D."/>
            <person name="Fiori P.L."/>
            <person name="Ren Q."/>
            <person name="Paulsen I."/>
            <person name="Zhang H."/>
            <person name="Bastida-Corcuera F.D."/>
            <person name="Simoes-Barbosa A."/>
            <person name="Brown M.T."/>
            <person name="Hayes R.D."/>
            <person name="Mukherjee M."/>
            <person name="Okumura C.Y."/>
            <person name="Schneider R."/>
            <person name="Smith A.J."/>
            <person name="Vanacova S."/>
            <person name="Villalvazo M."/>
            <person name="Haas B.J."/>
            <person name="Pertea M."/>
            <person name="Feldblyum T.V."/>
            <person name="Utterback T.R."/>
            <person name="Shu C.L."/>
            <person name="Osoegawa K."/>
            <person name="de Jong P.J."/>
            <person name="Hrdy I."/>
            <person name="Horvathova L."/>
            <person name="Zubacova Z."/>
            <person name="Dolezal P."/>
            <person name="Malik S.B."/>
            <person name="Logsdon J.M. Jr."/>
            <person name="Henze K."/>
            <person name="Gupta A."/>
            <person name="Wang C.C."/>
            <person name="Dunne R.L."/>
            <person name="Upcroft J.A."/>
            <person name="Upcroft P."/>
            <person name="White O."/>
            <person name="Salzberg S.L."/>
            <person name="Tang P."/>
            <person name="Chiu C.-H."/>
            <person name="Lee Y.-S."/>
            <person name="Embley T.M."/>
            <person name="Coombs G.H."/>
            <person name="Mottram J.C."/>
            <person name="Tachezy J."/>
            <person name="Fraser-Liggett C.M."/>
            <person name="Johnson P.J."/>
        </authorList>
    </citation>
    <scope>NUCLEOTIDE SEQUENCE [LARGE SCALE GENOMIC DNA]</scope>
    <source>
        <strain evidence="2">G3</strain>
    </source>
</reference>
<dbReference type="Proteomes" id="UP000001542">
    <property type="component" value="Unassembled WGS sequence"/>
</dbReference>
<organism evidence="2 3">
    <name type="scientific">Trichomonas vaginalis (strain ATCC PRA-98 / G3)</name>
    <dbReference type="NCBI Taxonomy" id="412133"/>
    <lineage>
        <taxon>Eukaryota</taxon>
        <taxon>Metamonada</taxon>
        <taxon>Parabasalia</taxon>
        <taxon>Trichomonadida</taxon>
        <taxon>Trichomonadidae</taxon>
        <taxon>Trichomonas</taxon>
    </lineage>
</organism>
<feature type="region of interest" description="Disordered" evidence="1">
    <location>
        <begin position="234"/>
        <end position="312"/>
    </location>
</feature>
<gene>
    <name evidence="2" type="ORF">TVAG_351960</name>
</gene>
<dbReference type="EMBL" id="DS113275">
    <property type="protein sequence ID" value="EAY14148.1"/>
    <property type="molecule type" value="Genomic_DNA"/>
</dbReference>
<name>A2DZT0_TRIV3</name>
<evidence type="ECO:0000256" key="1">
    <source>
        <dbReference type="SAM" id="MobiDB-lite"/>
    </source>
</evidence>
<proteinExistence type="predicted"/>
<feature type="compositionally biased region" description="Polar residues" evidence="1">
    <location>
        <begin position="263"/>
        <end position="275"/>
    </location>
</feature>
<dbReference type="VEuPathDB" id="TrichDB:TVAG_351960"/>
<dbReference type="VEuPathDB" id="TrichDB:TVAGG3_0261530"/>
<keyword evidence="3" id="KW-1185">Reference proteome</keyword>
<protein>
    <submittedName>
        <fullName evidence="2">Uncharacterized protein</fullName>
    </submittedName>
</protein>
<evidence type="ECO:0000313" key="2">
    <source>
        <dbReference type="EMBL" id="EAY14148.1"/>
    </source>
</evidence>
<dbReference type="KEGG" id="tva:4772136"/>
<sequence>MSTEKTFEIFYPMKASPVKRKTSHFTHTLNPPLRTGFVDYQNPKKYASSPEPRIRSETKDFSYSSENKIKKPRKLYRQNIQSPPEENPNLFKPSKTPNFFIKTRDPPEFQDFTDVWGEYLELRHLKRIENTIYWKVYFKKWKSRYSQQFVQRIKQTSTYSNNSSRKDKDEINVNPYREIDTIDLIERARRTIDEMTSSSSWVQNAATSVSIIQSRKSSYQNNYSYRNESIHIGQSSLYPDQPKSPPVSYPNEHYIIPVDKPSRNPNRSLADSFSTLEDESDDPNKGHYRFNSSEEPKFSEISDDLSNDSYSN</sequence>
<dbReference type="InParanoid" id="A2DZT0"/>
<accession>A2DZT0</accession>
<reference evidence="2" key="1">
    <citation type="submission" date="2006-10" db="EMBL/GenBank/DDBJ databases">
        <authorList>
            <person name="Amadeo P."/>
            <person name="Zhao Q."/>
            <person name="Wortman J."/>
            <person name="Fraser-Liggett C."/>
            <person name="Carlton J."/>
        </authorList>
    </citation>
    <scope>NUCLEOTIDE SEQUENCE</scope>
    <source>
        <strain evidence="2">G3</strain>
    </source>
</reference>
<dbReference type="RefSeq" id="XP_001326371.1">
    <property type="nucleotide sequence ID" value="XM_001326336.1"/>
</dbReference>
<feature type="region of interest" description="Disordered" evidence="1">
    <location>
        <begin position="36"/>
        <end position="95"/>
    </location>
</feature>
<evidence type="ECO:0000313" key="3">
    <source>
        <dbReference type="Proteomes" id="UP000001542"/>
    </source>
</evidence>
<dbReference type="OrthoDB" id="10679047at2759"/>